<dbReference type="OrthoDB" id="9808002at2"/>
<accession>D1B0S2</accession>
<keyword evidence="2" id="KW-0663">Pyridoxal phosphate</keyword>
<dbReference type="STRING" id="525898.Sdel_0028"/>
<dbReference type="PROSITE" id="PS00595">
    <property type="entry name" value="AA_TRANSFER_CLASS_5"/>
    <property type="match status" value="1"/>
</dbReference>
<dbReference type="Proteomes" id="UP000002222">
    <property type="component" value="Chromosome"/>
</dbReference>
<dbReference type="Gene3D" id="3.40.640.10">
    <property type="entry name" value="Type I PLP-dependent aspartate aminotransferase-like (Major domain)"/>
    <property type="match status" value="1"/>
</dbReference>
<dbReference type="PANTHER" id="PTHR43586:SF4">
    <property type="entry name" value="ISOPENICILLIN N EPIMERASE"/>
    <property type="match status" value="1"/>
</dbReference>
<dbReference type="SUPFAM" id="SSF53383">
    <property type="entry name" value="PLP-dependent transferases"/>
    <property type="match status" value="1"/>
</dbReference>
<evidence type="ECO:0000256" key="1">
    <source>
        <dbReference type="ARBA" id="ARBA00001933"/>
    </source>
</evidence>
<dbReference type="InterPro" id="IPR020578">
    <property type="entry name" value="Aminotrans_V_PyrdxlP_BS"/>
</dbReference>
<dbReference type="eggNOG" id="COG0520">
    <property type="taxonomic scope" value="Bacteria"/>
</dbReference>
<reference evidence="6 7" key="2">
    <citation type="journal article" date="2010" name="Stand. Genomic Sci.">
        <title>Complete genome sequence of Sulfurospirillum deleyianum type strain (5175).</title>
        <authorList>
            <person name="Sikorski J."/>
            <person name="Lapidus A."/>
            <person name="Copeland A."/>
            <person name="Glavina Del Rio T."/>
            <person name="Nolan M."/>
            <person name="Lucas S."/>
            <person name="Chen F."/>
            <person name="Tice H."/>
            <person name="Cheng J.F."/>
            <person name="Saunders E."/>
            <person name="Bruce D."/>
            <person name="Goodwin L."/>
            <person name="Pitluck S."/>
            <person name="Ovchinnikova G."/>
            <person name="Pati A."/>
            <person name="Ivanova N."/>
            <person name="Mavromatis K."/>
            <person name="Chen A."/>
            <person name="Palaniappan K."/>
            <person name="Chain P."/>
            <person name="Land M."/>
            <person name="Hauser L."/>
            <person name="Chang Y.J."/>
            <person name="Jeffries C.D."/>
            <person name="Brettin T."/>
            <person name="Detter J.C."/>
            <person name="Han C."/>
            <person name="Rohde M."/>
            <person name="Lang E."/>
            <person name="Spring S."/>
            <person name="Goker M."/>
            <person name="Bristow J."/>
            <person name="Eisen J.A."/>
            <person name="Markowitz V."/>
            <person name="Hugenholtz P."/>
            <person name="Kyrpides N.C."/>
            <person name="Klenk H.P."/>
        </authorList>
    </citation>
    <scope>NUCLEOTIDE SEQUENCE [LARGE SCALE GENOMIC DNA]</scope>
    <source>
        <strain evidence="7">ATCC 51133 / DSM 6946 / 5175</strain>
    </source>
</reference>
<protein>
    <submittedName>
        <fullName evidence="6">Aminotransferase class V</fullName>
    </submittedName>
</protein>
<feature type="domain" description="Aminotransferase class V" evidence="5">
    <location>
        <begin position="2"/>
        <end position="370"/>
    </location>
</feature>
<dbReference type="AlphaFoldDB" id="D1B0S2"/>
<dbReference type="InterPro" id="IPR015424">
    <property type="entry name" value="PyrdxlP-dep_Trfase"/>
</dbReference>
<comment type="similarity">
    <text evidence="3">Belongs to the class-V pyridoxal-phosphate-dependent aminotransferase family.</text>
</comment>
<dbReference type="InterPro" id="IPR015422">
    <property type="entry name" value="PyrdxlP-dep_Trfase_small"/>
</dbReference>
<sequence length="380" mass="41693" precursor="true">MIYLDNAATTFPKPPCVTEAMVSFMTQIGANPGRSAHTLSIESATVMFQCRKALSKLIGQKDFLRTFFTMNATMAINTCLYGLLKEGDVVLTTSLEHNALMRPLRMLEKTRGIKLRFIPSDFTCKLDKKVAKELSHGVKLIACVHGNNVTGALMPLDFFATLAREAGAYLLVDASQSAGLIDIDMQRDGIDMLCASAHKGLYAPMGLGFFSLSSRMDVLESFMQGGTGSRSEEEIQPDLLPDKYESGTPNMPAIAGLLAALKWRESIGYEAMYAHEIRHRTQLKEALKALDSVVVCDVHEAYATTGVLSWYPKAQSLSRIAQTLNNQYGILTRVGLHCSPATHKSIGTLPYGGTIRFSPSFFTTDEEIESVILAMREIAQ</sequence>
<dbReference type="Pfam" id="PF00266">
    <property type="entry name" value="Aminotran_5"/>
    <property type="match status" value="1"/>
</dbReference>
<gene>
    <name evidence="6" type="ordered locus">Sdel_0028</name>
</gene>
<dbReference type="GO" id="GO:0008483">
    <property type="term" value="F:transaminase activity"/>
    <property type="evidence" value="ECO:0007669"/>
    <property type="project" value="UniProtKB-KW"/>
</dbReference>
<evidence type="ECO:0000256" key="2">
    <source>
        <dbReference type="ARBA" id="ARBA00022898"/>
    </source>
</evidence>
<evidence type="ECO:0000256" key="4">
    <source>
        <dbReference type="RuleBase" id="RU004504"/>
    </source>
</evidence>
<evidence type="ECO:0000256" key="3">
    <source>
        <dbReference type="RuleBase" id="RU004075"/>
    </source>
</evidence>
<dbReference type="RefSeq" id="WP_012855832.1">
    <property type="nucleotide sequence ID" value="NC_013512.1"/>
</dbReference>
<organism evidence="6 7">
    <name type="scientific">Sulfurospirillum deleyianum (strain ATCC 51133 / DSM 6946 / 5175)</name>
    <dbReference type="NCBI Taxonomy" id="525898"/>
    <lineage>
        <taxon>Bacteria</taxon>
        <taxon>Pseudomonadati</taxon>
        <taxon>Campylobacterota</taxon>
        <taxon>Epsilonproteobacteria</taxon>
        <taxon>Campylobacterales</taxon>
        <taxon>Sulfurospirillaceae</taxon>
        <taxon>Sulfurospirillum</taxon>
    </lineage>
</organism>
<evidence type="ECO:0000313" key="6">
    <source>
        <dbReference type="EMBL" id="ACZ11066.1"/>
    </source>
</evidence>
<comment type="cofactor">
    <cofactor evidence="1 4">
        <name>pyridoxal 5'-phosphate</name>
        <dbReference type="ChEBI" id="CHEBI:597326"/>
    </cofactor>
</comment>
<evidence type="ECO:0000259" key="5">
    <source>
        <dbReference type="Pfam" id="PF00266"/>
    </source>
</evidence>
<dbReference type="InterPro" id="IPR000192">
    <property type="entry name" value="Aminotrans_V_dom"/>
</dbReference>
<name>D1B0S2_SULD5</name>
<evidence type="ECO:0000313" key="7">
    <source>
        <dbReference type="Proteomes" id="UP000002222"/>
    </source>
</evidence>
<proteinExistence type="inferred from homology"/>
<keyword evidence="6" id="KW-0032">Aminotransferase</keyword>
<keyword evidence="7" id="KW-1185">Reference proteome</keyword>
<keyword evidence="6" id="KW-0808">Transferase</keyword>
<reference evidence="7" key="1">
    <citation type="submission" date="2009-11" db="EMBL/GenBank/DDBJ databases">
        <title>The complete genome of Sulfurospirillum deleyianum DSM 6946.</title>
        <authorList>
            <consortium name="US DOE Joint Genome Institute (JGI-PGF)"/>
            <person name="Lucas S."/>
            <person name="Copeland A."/>
            <person name="Lapidus A."/>
            <person name="Glavina del Rio T."/>
            <person name="Dalin E."/>
            <person name="Tice H."/>
            <person name="Bruce D."/>
            <person name="Goodwin L."/>
            <person name="Pitluck S."/>
            <person name="Kyrpides N."/>
            <person name="Mavromatis K."/>
            <person name="Ivanova N."/>
            <person name="Ovchinnikova G."/>
            <person name="Munk A.C."/>
            <person name="Lu M."/>
            <person name="Brettin T."/>
            <person name="Detter J.C."/>
            <person name="Han C."/>
            <person name="Tapia R."/>
            <person name="Larimer F."/>
            <person name="Land M."/>
            <person name="Hauser L."/>
            <person name="Markowitz V."/>
            <person name="Cheng J.F."/>
            <person name="Hugenholtz P."/>
            <person name="Woyke T."/>
            <person name="Wu D."/>
            <person name="Aumann P."/>
            <person name="Schneider S."/>
            <person name="Lang E."/>
            <person name="Spring S."/>
            <person name="Klenk H.P."/>
            <person name="Eisen J.A."/>
        </authorList>
    </citation>
    <scope>NUCLEOTIDE SEQUENCE [LARGE SCALE GENOMIC DNA]</scope>
    <source>
        <strain evidence="7">ATCC 51133 / DSM 6946 / 5175</strain>
    </source>
</reference>
<dbReference type="PANTHER" id="PTHR43586">
    <property type="entry name" value="CYSTEINE DESULFURASE"/>
    <property type="match status" value="1"/>
</dbReference>
<dbReference type="HOGENOM" id="CLU_003433_2_4_7"/>
<dbReference type="InterPro" id="IPR015421">
    <property type="entry name" value="PyrdxlP-dep_Trfase_major"/>
</dbReference>
<dbReference type="Gene3D" id="3.90.1150.10">
    <property type="entry name" value="Aspartate Aminotransferase, domain 1"/>
    <property type="match status" value="1"/>
</dbReference>
<dbReference type="EMBL" id="CP001816">
    <property type="protein sequence ID" value="ACZ11066.1"/>
    <property type="molecule type" value="Genomic_DNA"/>
</dbReference>
<dbReference type="KEGG" id="sdl:Sdel_0028"/>